<accession>A0A0M0JNH1</accession>
<comment type="caution">
    <text evidence="3">The sequence shown here is derived from an EMBL/GenBank/DDBJ whole genome shotgun (WGS) entry which is preliminary data.</text>
</comment>
<dbReference type="CDD" id="cd15482">
    <property type="entry name" value="Sialidase_non-viral"/>
    <property type="match status" value="1"/>
</dbReference>
<proteinExistence type="predicted"/>
<dbReference type="InterPro" id="IPR036278">
    <property type="entry name" value="Sialidase_sf"/>
</dbReference>
<sequence>MEPSKPSSRAAYIQQSVRRSGRPQPYLQLEVQVMSVGKPPTTTLDSPTFGAATAMAGASLESPRVPSGPMGAPSGQHVMLRRSSSLSSSSYVAPTVSLPPPEEFAGGDTDRKAGSASEAPRRESLSPSKRSRRESGGAASASSTSTGTATVRAAPDPSPSLDEAEEESVEGLGSPKKRPSLGKRESGAAVAERAAAAASAPPSITIVDMFTPGMLRVNVFRIPSLLPLPSGVVLSFAEARPQLVDHGVINIVMRRSTDAGRTWGLARVCVEGAMVGGAAKFTVGNPTAVYDKTTKLIWLLFCTNHAADAEWMIHAREGRDTRRVWITSSADEGLHWTVPAEITASVKLPGWTWYATGPGAGIQLTSGRLLIPSNHAGDVYEPNCPYLASTQRSRMVAHVIYSDDHGATWHIGGVAAKHTNECTISQLGDRRVLLNARDWSGRFLRAVQLSSDDGASWQKHRYDRELIEPRPQGCQGSMLCVPPPEGRAGPGILFFCNPSSDRREMLTIRRSDDGGMTWSRSYCLEEGPSAYSCLGRTADGALACLYERADRISFAKIPSHVDGPLGVF</sequence>
<evidence type="ECO:0000256" key="1">
    <source>
        <dbReference type="SAM" id="MobiDB-lite"/>
    </source>
</evidence>
<feature type="region of interest" description="Disordered" evidence="1">
    <location>
        <begin position="1"/>
        <end position="23"/>
    </location>
</feature>
<dbReference type="AlphaFoldDB" id="A0A0M0JNH1"/>
<dbReference type="OrthoDB" id="2739686at2759"/>
<dbReference type="PANTHER" id="PTHR10628:SF30">
    <property type="entry name" value="EXO-ALPHA-SIALIDASE"/>
    <property type="match status" value="1"/>
</dbReference>
<evidence type="ECO:0000259" key="2">
    <source>
        <dbReference type="Pfam" id="PF13088"/>
    </source>
</evidence>
<dbReference type="Pfam" id="PF13088">
    <property type="entry name" value="BNR_2"/>
    <property type="match status" value="1"/>
</dbReference>
<keyword evidence="4" id="KW-1185">Reference proteome</keyword>
<dbReference type="Proteomes" id="UP000037460">
    <property type="component" value="Unassembled WGS sequence"/>
</dbReference>
<reference evidence="4" key="1">
    <citation type="journal article" date="2015" name="PLoS Genet.">
        <title>Genome Sequence and Transcriptome Analyses of Chrysochromulina tobin: Metabolic Tools for Enhanced Algal Fitness in the Prominent Order Prymnesiales (Haptophyceae).</title>
        <authorList>
            <person name="Hovde B.T."/>
            <person name="Deodato C.R."/>
            <person name="Hunsperger H.M."/>
            <person name="Ryken S.A."/>
            <person name="Yost W."/>
            <person name="Jha R.K."/>
            <person name="Patterson J."/>
            <person name="Monnat R.J. Jr."/>
            <person name="Barlow S.B."/>
            <person name="Starkenburg S.R."/>
            <person name="Cattolico R.A."/>
        </authorList>
    </citation>
    <scope>NUCLEOTIDE SEQUENCE</scope>
    <source>
        <strain evidence="4">CCMP291</strain>
    </source>
</reference>
<dbReference type="GO" id="GO:0005737">
    <property type="term" value="C:cytoplasm"/>
    <property type="evidence" value="ECO:0007669"/>
    <property type="project" value="TreeGrafter"/>
</dbReference>
<dbReference type="Gene3D" id="2.120.10.10">
    <property type="match status" value="1"/>
</dbReference>
<dbReference type="GO" id="GO:0006689">
    <property type="term" value="P:ganglioside catabolic process"/>
    <property type="evidence" value="ECO:0007669"/>
    <property type="project" value="TreeGrafter"/>
</dbReference>
<feature type="region of interest" description="Disordered" evidence="1">
    <location>
        <begin position="38"/>
        <end position="187"/>
    </location>
</feature>
<dbReference type="EMBL" id="JWZX01002653">
    <property type="protein sequence ID" value="KOO27867.1"/>
    <property type="molecule type" value="Genomic_DNA"/>
</dbReference>
<dbReference type="PANTHER" id="PTHR10628">
    <property type="entry name" value="SIALIDASE"/>
    <property type="match status" value="1"/>
</dbReference>
<dbReference type="GO" id="GO:0009313">
    <property type="term" value="P:oligosaccharide catabolic process"/>
    <property type="evidence" value="ECO:0007669"/>
    <property type="project" value="TreeGrafter"/>
</dbReference>
<dbReference type="InterPro" id="IPR011040">
    <property type="entry name" value="Sialidase"/>
</dbReference>
<feature type="domain" description="Sialidase" evidence="2">
    <location>
        <begin position="250"/>
        <end position="542"/>
    </location>
</feature>
<feature type="compositionally biased region" description="Low complexity" evidence="1">
    <location>
        <begin position="136"/>
        <end position="154"/>
    </location>
</feature>
<protein>
    <submittedName>
        <fullName evidence="3">Bnr asp-box repeat protein</fullName>
    </submittedName>
</protein>
<name>A0A0M0JNH1_9EUKA</name>
<evidence type="ECO:0000313" key="3">
    <source>
        <dbReference type="EMBL" id="KOO27867.1"/>
    </source>
</evidence>
<gene>
    <name evidence="3" type="ORF">Ctob_008456</name>
</gene>
<evidence type="ECO:0000313" key="4">
    <source>
        <dbReference type="Proteomes" id="UP000037460"/>
    </source>
</evidence>
<dbReference type="InterPro" id="IPR026856">
    <property type="entry name" value="Sialidase_fam"/>
</dbReference>
<dbReference type="GO" id="GO:0004308">
    <property type="term" value="F:exo-alpha-sialidase activity"/>
    <property type="evidence" value="ECO:0007669"/>
    <property type="project" value="InterPro"/>
</dbReference>
<feature type="compositionally biased region" description="Low complexity" evidence="1">
    <location>
        <begin position="81"/>
        <end position="90"/>
    </location>
</feature>
<dbReference type="GO" id="GO:0016020">
    <property type="term" value="C:membrane"/>
    <property type="evidence" value="ECO:0007669"/>
    <property type="project" value="TreeGrafter"/>
</dbReference>
<dbReference type="SUPFAM" id="SSF50939">
    <property type="entry name" value="Sialidases"/>
    <property type="match status" value="1"/>
</dbReference>
<organism evidence="3 4">
    <name type="scientific">Chrysochromulina tobinii</name>
    <dbReference type="NCBI Taxonomy" id="1460289"/>
    <lineage>
        <taxon>Eukaryota</taxon>
        <taxon>Haptista</taxon>
        <taxon>Haptophyta</taxon>
        <taxon>Prymnesiophyceae</taxon>
        <taxon>Prymnesiales</taxon>
        <taxon>Chrysochromulinaceae</taxon>
        <taxon>Chrysochromulina</taxon>
    </lineage>
</organism>
<feature type="compositionally biased region" description="Basic and acidic residues" evidence="1">
    <location>
        <begin position="108"/>
        <end position="124"/>
    </location>
</feature>